<reference evidence="3" key="1">
    <citation type="submission" date="2016-10" db="EMBL/GenBank/DDBJ databases">
        <authorList>
            <person name="Wibberg D."/>
        </authorList>
    </citation>
    <scope>NUCLEOTIDE SEQUENCE [LARGE SCALE GENOMIC DNA]</scope>
</reference>
<dbReference type="EMBL" id="FOCV01000015">
    <property type="protein sequence ID" value="SEO33545.1"/>
    <property type="molecule type" value="Genomic_DNA"/>
</dbReference>
<dbReference type="Proteomes" id="UP000198939">
    <property type="component" value="Unassembled WGS sequence"/>
</dbReference>
<dbReference type="EMBL" id="FNXB01000018">
    <property type="protein sequence ID" value="SEI00092.1"/>
    <property type="molecule type" value="Genomic_DNA"/>
</dbReference>
<dbReference type="RefSeq" id="WP_072377358.1">
    <property type="nucleotide sequence ID" value="NZ_FNXB01000018.1"/>
</dbReference>
<evidence type="ECO:0000313" key="2">
    <source>
        <dbReference type="EMBL" id="SEO33545.1"/>
    </source>
</evidence>
<dbReference type="Proteomes" id="UP000183063">
    <property type="component" value="Unassembled WGS sequence"/>
</dbReference>
<keyword evidence="4" id="KW-1185">Reference proteome</keyword>
<name>A0A1H8NV74_9HYPH</name>
<reference evidence="1" key="2">
    <citation type="submission" date="2016-10" db="EMBL/GenBank/DDBJ databases">
        <authorList>
            <person name="de Groot N.N."/>
        </authorList>
    </citation>
    <scope>NUCLEOTIDE SEQUENCE [LARGE SCALE GENOMIC DNA]</scope>
    <source>
        <strain evidence="1">CCBAU85039</strain>
    </source>
</reference>
<accession>A0A1H8NV74</accession>
<organism evidence="1 3">
    <name type="scientific">Rhizobium tibeticum</name>
    <dbReference type="NCBI Taxonomy" id="501024"/>
    <lineage>
        <taxon>Bacteria</taxon>
        <taxon>Pseudomonadati</taxon>
        <taxon>Pseudomonadota</taxon>
        <taxon>Alphaproteobacteria</taxon>
        <taxon>Hyphomicrobiales</taxon>
        <taxon>Rhizobiaceae</taxon>
        <taxon>Rhizobium/Agrobacterium group</taxon>
        <taxon>Rhizobium</taxon>
    </lineage>
</organism>
<sequence length="61" mass="7020">MQRVEPNCADTGSTTRVWSVKDFAKRNRLDEGEEARLLQLFGAFASASELLHNATREPRWR</sequence>
<evidence type="ECO:0000313" key="1">
    <source>
        <dbReference type="EMBL" id="SEI00092.1"/>
    </source>
</evidence>
<dbReference type="AlphaFoldDB" id="A0A1H8NV74"/>
<gene>
    <name evidence="1" type="ORF">RTCCBAU85039_3610</name>
    <name evidence="2" type="ORF">SAMN05216228_101598</name>
</gene>
<evidence type="ECO:0000313" key="4">
    <source>
        <dbReference type="Proteomes" id="UP000198939"/>
    </source>
</evidence>
<evidence type="ECO:0000313" key="3">
    <source>
        <dbReference type="Proteomes" id="UP000183063"/>
    </source>
</evidence>
<proteinExistence type="predicted"/>
<protein>
    <submittedName>
        <fullName evidence="1">Uncharacterized protein</fullName>
    </submittedName>
</protein>
<dbReference type="OrthoDB" id="8278685at2"/>
<reference evidence="2 4" key="3">
    <citation type="submission" date="2016-10" db="EMBL/GenBank/DDBJ databases">
        <authorList>
            <person name="Varghese N."/>
            <person name="Submissions S."/>
        </authorList>
    </citation>
    <scope>NUCLEOTIDE SEQUENCE [LARGE SCALE GENOMIC DNA]</scope>
    <source>
        <strain evidence="2 4">CGMCC 1.7071</strain>
    </source>
</reference>